<reference evidence="2 3" key="1">
    <citation type="submission" date="2019-08" db="EMBL/GenBank/DDBJ databases">
        <title>Archangium and Cystobacter genomes.</title>
        <authorList>
            <person name="Chen I.-C.K."/>
            <person name="Wielgoss S."/>
        </authorList>
    </citation>
    <scope>NUCLEOTIDE SEQUENCE [LARGE SCALE GENOMIC DNA]</scope>
    <source>
        <strain evidence="2 3">Cbm 6</strain>
    </source>
</reference>
<dbReference type="EMBL" id="CP043494">
    <property type="protein sequence ID" value="WNG48035.1"/>
    <property type="molecule type" value="Genomic_DNA"/>
</dbReference>
<organism evidence="2 3">
    <name type="scientific">Archangium minus</name>
    <dbReference type="NCBI Taxonomy" id="83450"/>
    <lineage>
        <taxon>Bacteria</taxon>
        <taxon>Pseudomonadati</taxon>
        <taxon>Myxococcota</taxon>
        <taxon>Myxococcia</taxon>
        <taxon>Myxococcales</taxon>
        <taxon>Cystobacterineae</taxon>
        <taxon>Archangiaceae</taxon>
        <taxon>Archangium</taxon>
    </lineage>
</organism>
<gene>
    <name evidence="2" type="ORF">F0U60_30760</name>
</gene>
<dbReference type="SUPFAM" id="SSF88723">
    <property type="entry name" value="PIN domain-like"/>
    <property type="match status" value="1"/>
</dbReference>
<dbReference type="Pfam" id="PF13470">
    <property type="entry name" value="PIN_3"/>
    <property type="match status" value="1"/>
</dbReference>
<name>A0ABY9WY25_9BACT</name>
<dbReference type="PANTHER" id="PTHR34610">
    <property type="entry name" value="SSL7007 PROTEIN"/>
    <property type="match status" value="1"/>
</dbReference>
<protein>
    <submittedName>
        <fullName evidence="2">Toxin-antitoxin system toxin component, PIN family</fullName>
    </submittedName>
</protein>
<evidence type="ECO:0000313" key="2">
    <source>
        <dbReference type="EMBL" id="WNG48035.1"/>
    </source>
</evidence>
<dbReference type="InterPro" id="IPR002850">
    <property type="entry name" value="PIN_toxin-like"/>
</dbReference>
<dbReference type="RefSeq" id="WP_395805053.1">
    <property type="nucleotide sequence ID" value="NZ_CP043494.1"/>
</dbReference>
<feature type="domain" description="PIN" evidence="1">
    <location>
        <begin position="15"/>
        <end position="127"/>
    </location>
</feature>
<dbReference type="CDD" id="cd09854">
    <property type="entry name" value="PIN_VapC-like"/>
    <property type="match status" value="1"/>
</dbReference>
<evidence type="ECO:0000313" key="3">
    <source>
        <dbReference type="Proteomes" id="UP001611383"/>
    </source>
</evidence>
<dbReference type="InterPro" id="IPR002716">
    <property type="entry name" value="PIN_dom"/>
</dbReference>
<dbReference type="NCBIfam" id="TIGR00305">
    <property type="entry name" value="putative toxin-antitoxin system toxin component, PIN family"/>
    <property type="match status" value="1"/>
</dbReference>
<dbReference type="Proteomes" id="UP001611383">
    <property type="component" value="Chromosome"/>
</dbReference>
<dbReference type="PANTHER" id="PTHR34610:SF3">
    <property type="entry name" value="SSL7007 PROTEIN"/>
    <property type="match status" value="1"/>
</dbReference>
<proteinExistence type="predicted"/>
<keyword evidence="3" id="KW-1185">Reference proteome</keyword>
<accession>A0ABY9WY25</accession>
<sequence length="156" mass="17434">MSQAPSDSHPTPLPLVLDTNVVLDMLVFDDPAVRPLGQALTAGEVTAWADEETLAELEYVLAYPTFQLSEAAQRDASARYRNLVRMAEVNPETPLPPLPRCRDRSDQKFLVLAARVQATWLVSKDKRLLSLADRQGLPFGILTARQLAERLGWRVR</sequence>
<dbReference type="InterPro" id="IPR029060">
    <property type="entry name" value="PIN-like_dom_sf"/>
</dbReference>
<evidence type="ECO:0000259" key="1">
    <source>
        <dbReference type="Pfam" id="PF13470"/>
    </source>
</evidence>